<evidence type="ECO:0000313" key="1">
    <source>
        <dbReference type="EMBL" id="GAH63411.1"/>
    </source>
</evidence>
<gene>
    <name evidence="1" type="ORF">S03H2_52074</name>
</gene>
<proteinExistence type="predicted"/>
<dbReference type="AlphaFoldDB" id="X1GZR2"/>
<comment type="caution">
    <text evidence="1">The sequence shown here is derived from an EMBL/GenBank/DDBJ whole genome shotgun (WGS) entry which is preliminary data.</text>
</comment>
<dbReference type="EMBL" id="BARU01033069">
    <property type="protein sequence ID" value="GAH63411.1"/>
    <property type="molecule type" value="Genomic_DNA"/>
</dbReference>
<reference evidence="1" key="1">
    <citation type="journal article" date="2014" name="Front. Microbiol.">
        <title>High frequency of phylogenetically diverse reductive dehalogenase-homologous genes in deep subseafloor sedimentary metagenomes.</title>
        <authorList>
            <person name="Kawai M."/>
            <person name="Futagami T."/>
            <person name="Toyoda A."/>
            <person name="Takaki Y."/>
            <person name="Nishi S."/>
            <person name="Hori S."/>
            <person name="Arai W."/>
            <person name="Tsubouchi T."/>
            <person name="Morono Y."/>
            <person name="Uchiyama I."/>
            <person name="Ito T."/>
            <person name="Fujiyama A."/>
            <person name="Inagaki F."/>
            <person name="Takami H."/>
        </authorList>
    </citation>
    <scope>NUCLEOTIDE SEQUENCE</scope>
    <source>
        <strain evidence="1">Expedition CK06-06</strain>
    </source>
</reference>
<feature type="non-terminal residue" evidence="1">
    <location>
        <position position="34"/>
    </location>
</feature>
<name>X1GZR2_9ZZZZ</name>
<organism evidence="1">
    <name type="scientific">marine sediment metagenome</name>
    <dbReference type="NCBI Taxonomy" id="412755"/>
    <lineage>
        <taxon>unclassified sequences</taxon>
        <taxon>metagenomes</taxon>
        <taxon>ecological metagenomes</taxon>
    </lineage>
</organism>
<accession>X1GZR2</accession>
<sequence>MARHPRLHAPGLLYHIMARGNNGQNIILTSTDAK</sequence>
<protein>
    <submittedName>
        <fullName evidence="1">Uncharacterized protein</fullName>
    </submittedName>
</protein>